<evidence type="ECO:0000313" key="7">
    <source>
        <dbReference type="EMBL" id="KAF2236031.1"/>
    </source>
</evidence>
<keyword evidence="2" id="KW-0479">Metal-binding</keyword>
<dbReference type="SMART" id="SM00906">
    <property type="entry name" value="Fungal_trans"/>
    <property type="match status" value="1"/>
</dbReference>
<proteinExistence type="predicted"/>
<dbReference type="GO" id="GO:0008270">
    <property type="term" value="F:zinc ion binding"/>
    <property type="evidence" value="ECO:0007669"/>
    <property type="project" value="InterPro"/>
</dbReference>
<evidence type="ECO:0000256" key="2">
    <source>
        <dbReference type="ARBA" id="ARBA00022723"/>
    </source>
</evidence>
<keyword evidence="8" id="KW-1185">Reference proteome</keyword>
<comment type="subcellular location">
    <subcellularLocation>
        <location evidence="1">Nucleus</location>
    </subcellularLocation>
</comment>
<dbReference type="SUPFAM" id="SSF57701">
    <property type="entry name" value="Zn2/Cys6 DNA-binding domain"/>
    <property type="match status" value="1"/>
</dbReference>
<dbReference type="PROSITE" id="PS50048">
    <property type="entry name" value="ZN2_CY6_FUNGAL_2"/>
    <property type="match status" value="1"/>
</dbReference>
<accession>A0A6A6HDS1</accession>
<dbReference type="AlphaFoldDB" id="A0A6A6HDS1"/>
<dbReference type="Proteomes" id="UP000800092">
    <property type="component" value="Unassembled WGS sequence"/>
</dbReference>
<evidence type="ECO:0000256" key="1">
    <source>
        <dbReference type="ARBA" id="ARBA00004123"/>
    </source>
</evidence>
<dbReference type="CDD" id="cd12148">
    <property type="entry name" value="fungal_TF_MHR"/>
    <property type="match status" value="1"/>
</dbReference>
<dbReference type="CDD" id="cd00067">
    <property type="entry name" value="GAL4"/>
    <property type="match status" value="1"/>
</dbReference>
<dbReference type="InterPro" id="IPR050815">
    <property type="entry name" value="TF_fung"/>
</dbReference>
<dbReference type="InterPro" id="IPR007219">
    <property type="entry name" value="XnlR_reg_dom"/>
</dbReference>
<dbReference type="GO" id="GO:0003677">
    <property type="term" value="F:DNA binding"/>
    <property type="evidence" value="ECO:0007669"/>
    <property type="project" value="InterPro"/>
</dbReference>
<dbReference type="OrthoDB" id="3862662at2759"/>
<dbReference type="GO" id="GO:0000981">
    <property type="term" value="F:DNA-binding transcription factor activity, RNA polymerase II-specific"/>
    <property type="evidence" value="ECO:0007669"/>
    <property type="project" value="InterPro"/>
</dbReference>
<dbReference type="GO" id="GO:0005634">
    <property type="term" value="C:nucleus"/>
    <property type="evidence" value="ECO:0007669"/>
    <property type="project" value="UniProtKB-SubCell"/>
</dbReference>
<organism evidence="7 8">
    <name type="scientific">Viridothelium virens</name>
    <name type="common">Speckled blister lichen</name>
    <name type="synonym">Trypethelium virens</name>
    <dbReference type="NCBI Taxonomy" id="1048519"/>
    <lineage>
        <taxon>Eukaryota</taxon>
        <taxon>Fungi</taxon>
        <taxon>Dikarya</taxon>
        <taxon>Ascomycota</taxon>
        <taxon>Pezizomycotina</taxon>
        <taxon>Dothideomycetes</taxon>
        <taxon>Dothideomycetes incertae sedis</taxon>
        <taxon>Trypetheliales</taxon>
        <taxon>Trypetheliaceae</taxon>
        <taxon>Viridothelium</taxon>
    </lineage>
</organism>
<evidence type="ECO:0000256" key="5">
    <source>
        <dbReference type="ARBA" id="ARBA00023242"/>
    </source>
</evidence>
<evidence type="ECO:0000256" key="3">
    <source>
        <dbReference type="ARBA" id="ARBA00023015"/>
    </source>
</evidence>
<dbReference type="Pfam" id="PF04082">
    <property type="entry name" value="Fungal_trans"/>
    <property type="match status" value="1"/>
</dbReference>
<dbReference type="PROSITE" id="PS00463">
    <property type="entry name" value="ZN2_CY6_FUNGAL_1"/>
    <property type="match status" value="1"/>
</dbReference>
<keyword evidence="5" id="KW-0539">Nucleus</keyword>
<dbReference type="PANTHER" id="PTHR47338:SF20">
    <property type="entry name" value="ZN(II)2CYS6 TRANSCRIPTION FACTOR (EUROFUNG)"/>
    <property type="match status" value="1"/>
</dbReference>
<dbReference type="Pfam" id="PF00172">
    <property type="entry name" value="Zn_clus"/>
    <property type="match status" value="1"/>
</dbReference>
<gene>
    <name evidence="7" type="ORF">EV356DRAFT_464035</name>
</gene>
<dbReference type="PANTHER" id="PTHR47338">
    <property type="entry name" value="ZN(II)2CYS6 TRANSCRIPTION FACTOR (EUROFUNG)-RELATED"/>
    <property type="match status" value="1"/>
</dbReference>
<feature type="domain" description="Zn(2)-C6 fungal-type" evidence="6">
    <location>
        <begin position="14"/>
        <end position="44"/>
    </location>
</feature>
<protein>
    <recommendedName>
        <fullName evidence="6">Zn(2)-C6 fungal-type domain-containing protein</fullName>
    </recommendedName>
</protein>
<keyword evidence="3" id="KW-0805">Transcription regulation</keyword>
<keyword evidence="4" id="KW-0804">Transcription</keyword>
<dbReference type="InterPro" id="IPR001138">
    <property type="entry name" value="Zn2Cys6_DnaBD"/>
</dbReference>
<sequence length="565" mass="62714">MNSEEPTGPRATQACVSCRRQKRKCDKVLPECGLCRRIGRPCDYEVGPPHSVDRDDFDSLQQKVLDLEARLAQSTASNNGFENGARNGFGSSNAAVSPSALSSSAFASPPRFASVNNGLKAPSPFPSLFFLDANTFEQGRYTVQKPHMTIPPEVLEHLGDSTATSELLDRYFATTHTWMPIVSKMRISQTLANPLMDRGADMAMLFLAMKLLTQTPSSLTQKSQTALYQTAKSFLAAIEYQNMYSIHVIQATLLIAAYELGNAIYPTAYLTIGHCARLGHAMGLHHPKSGPQMLPRCTTWTEQEERRRVWWAVVVLDRFVNIGNPHHPFASEDPSLETYLPVDDDTWDKGEMTANELLLVSTSPSVRAAPFARTCQASHLLGKVLHHINDVDMELDFRFEQANQLNRTVRALANLLPDEAFEEDVTNGPTLCTAMAICYSALLVLYEAYVCTEGIPKKTAAHVEIQESAINGLKEISGEVLRFCKRIKSFLDLNGLVKLSPFVADCLYQAAANYAWYVKESENPESLAMLQEIKSILVMIEPQWKVAGEYLRIVEATEFNYAGSS</sequence>
<evidence type="ECO:0000259" key="6">
    <source>
        <dbReference type="PROSITE" id="PS50048"/>
    </source>
</evidence>
<dbReference type="SMART" id="SM00066">
    <property type="entry name" value="GAL4"/>
    <property type="match status" value="1"/>
</dbReference>
<evidence type="ECO:0000256" key="4">
    <source>
        <dbReference type="ARBA" id="ARBA00023163"/>
    </source>
</evidence>
<dbReference type="GO" id="GO:0006351">
    <property type="term" value="P:DNA-templated transcription"/>
    <property type="evidence" value="ECO:0007669"/>
    <property type="project" value="InterPro"/>
</dbReference>
<reference evidence="7" key="1">
    <citation type="journal article" date="2020" name="Stud. Mycol.">
        <title>101 Dothideomycetes genomes: a test case for predicting lifestyles and emergence of pathogens.</title>
        <authorList>
            <person name="Haridas S."/>
            <person name="Albert R."/>
            <person name="Binder M."/>
            <person name="Bloem J."/>
            <person name="Labutti K."/>
            <person name="Salamov A."/>
            <person name="Andreopoulos B."/>
            <person name="Baker S."/>
            <person name="Barry K."/>
            <person name="Bills G."/>
            <person name="Bluhm B."/>
            <person name="Cannon C."/>
            <person name="Castanera R."/>
            <person name="Culley D."/>
            <person name="Daum C."/>
            <person name="Ezra D."/>
            <person name="Gonzalez J."/>
            <person name="Henrissat B."/>
            <person name="Kuo A."/>
            <person name="Liang C."/>
            <person name="Lipzen A."/>
            <person name="Lutzoni F."/>
            <person name="Magnuson J."/>
            <person name="Mondo S."/>
            <person name="Nolan M."/>
            <person name="Ohm R."/>
            <person name="Pangilinan J."/>
            <person name="Park H.-J."/>
            <person name="Ramirez L."/>
            <person name="Alfaro M."/>
            <person name="Sun H."/>
            <person name="Tritt A."/>
            <person name="Yoshinaga Y."/>
            <person name="Zwiers L.-H."/>
            <person name="Turgeon B."/>
            <person name="Goodwin S."/>
            <person name="Spatafora J."/>
            <person name="Crous P."/>
            <person name="Grigoriev I."/>
        </authorList>
    </citation>
    <scope>NUCLEOTIDE SEQUENCE</scope>
    <source>
        <strain evidence="7">Tuck. ex Michener</strain>
    </source>
</reference>
<name>A0A6A6HDS1_VIRVR</name>
<dbReference type="Gene3D" id="4.10.240.10">
    <property type="entry name" value="Zn(2)-C6 fungal-type DNA-binding domain"/>
    <property type="match status" value="1"/>
</dbReference>
<evidence type="ECO:0000313" key="8">
    <source>
        <dbReference type="Proteomes" id="UP000800092"/>
    </source>
</evidence>
<dbReference type="InterPro" id="IPR036864">
    <property type="entry name" value="Zn2-C6_fun-type_DNA-bd_sf"/>
</dbReference>
<dbReference type="EMBL" id="ML991787">
    <property type="protein sequence ID" value="KAF2236031.1"/>
    <property type="molecule type" value="Genomic_DNA"/>
</dbReference>